<reference evidence="3" key="1">
    <citation type="submission" date="2021-01" db="EMBL/GenBank/DDBJ databases">
        <authorList>
            <person name="Corre E."/>
            <person name="Pelletier E."/>
            <person name="Niang G."/>
            <person name="Scheremetjew M."/>
            <person name="Finn R."/>
            <person name="Kale V."/>
            <person name="Holt S."/>
            <person name="Cochrane G."/>
            <person name="Meng A."/>
            <person name="Brown T."/>
            <person name="Cohen L."/>
        </authorList>
    </citation>
    <scope>NUCLEOTIDE SEQUENCE</scope>
    <source>
        <strain evidence="3">CCMP3278</strain>
    </source>
</reference>
<dbReference type="InterPro" id="IPR001619">
    <property type="entry name" value="Sec1-like"/>
</dbReference>
<gene>
    <name evidence="3" type="ORF">TOLI1172_LOCUS163</name>
</gene>
<dbReference type="AlphaFoldDB" id="A0A7S0ZAG9"/>
<evidence type="ECO:0000313" key="3">
    <source>
        <dbReference type="EMBL" id="CAD8815775.1"/>
    </source>
</evidence>
<evidence type="ECO:0000256" key="1">
    <source>
        <dbReference type="ARBA" id="ARBA00009884"/>
    </source>
</evidence>
<feature type="compositionally biased region" description="Basic and acidic residues" evidence="2">
    <location>
        <begin position="669"/>
        <end position="692"/>
    </location>
</feature>
<protein>
    <submittedName>
        <fullName evidence="3">Uncharacterized protein</fullName>
    </submittedName>
</protein>
<name>A0A7S0ZAG9_9RHOD</name>
<dbReference type="PANTHER" id="PTHR11679">
    <property type="entry name" value="VESICLE PROTEIN SORTING-ASSOCIATED"/>
    <property type="match status" value="1"/>
</dbReference>
<proteinExistence type="inferred from homology"/>
<dbReference type="InterPro" id="IPR036045">
    <property type="entry name" value="Sec1-like_sf"/>
</dbReference>
<feature type="region of interest" description="Disordered" evidence="2">
    <location>
        <begin position="662"/>
        <end position="708"/>
    </location>
</feature>
<dbReference type="SUPFAM" id="SSF56815">
    <property type="entry name" value="Sec1/munc18-like (SM) proteins"/>
    <property type="match status" value="1"/>
</dbReference>
<dbReference type="Gene3D" id="3.40.50.1910">
    <property type="match status" value="1"/>
</dbReference>
<dbReference type="EMBL" id="HBFP01000220">
    <property type="protein sequence ID" value="CAD8815775.1"/>
    <property type="molecule type" value="Transcribed_RNA"/>
</dbReference>
<dbReference type="InterPro" id="IPR043127">
    <property type="entry name" value="Sec-1-like_dom3a"/>
</dbReference>
<organism evidence="3">
    <name type="scientific">Timspurckia oligopyrenoides</name>
    <dbReference type="NCBI Taxonomy" id="708627"/>
    <lineage>
        <taxon>Eukaryota</taxon>
        <taxon>Rhodophyta</taxon>
        <taxon>Bangiophyceae</taxon>
        <taxon>Porphyridiales</taxon>
        <taxon>Porphyridiaceae</taxon>
        <taxon>Timspurckia</taxon>
    </lineage>
</organism>
<dbReference type="InterPro" id="IPR027482">
    <property type="entry name" value="Sec1-like_dom2"/>
</dbReference>
<dbReference type="Gene3D" id="3.90.830.10">
    <property type="entry name" value="Syntaxin Binding Protein 1, Chain A, domain 2"/>
    <property type="match status" value="1"/>
</dbReference>
<evidence type="ECO:0000256" key="2">
    <source>
        <dbReference type="SAM" id="MobiDB-lite"/>
    </source>
</evidence>
<dbReference type="Pfam" id="PF00995">
    <property type="entry name" value="Sec1"/>
    <property type="match status" value="1"/>
</dbReference>
<sequence length="854" mass="95065">MHGFFTKHELETLSESQLECARDTLQNVLVKQPLNHKNSIQFNQNPFLIIQDQYNSQLFQTLQSIYPSHLIQSFSYFQSHRNSILNHSNLFTFILHQNTSTTLASTLINTMNTLLSTSPHPISLQILLIPDTNSILTKLFTQFIHISSKNLETFTINAFNLGFTCIDGCVYSLCNPYLLHQVAFHANFQGVTHVAESIKRFCRVANFNLIQIHSAGFASSQVAKYLQKYAIKSDAQYRNESMCACVRDLFAETTCYSCCNGRDFAKTSEDGNMFQGKSEGENVTVICIDRAVDLVSLMMTQSSYEGLLDEHFGFCGDRLVVEVEKELKDEEARETAKNALESAPKSKRQNGSVMCVNVSDKLFAELRDLDYGKAMKMIGSAASGVREYYATRPRRETESSAAKSAAEKGSDLKKLRHFVQNLSSVTEEHYEASMHMALGLELAARTLSNRSFRVRFEAERMVLSGSAALSVGGTGISGSGDHFVQLILDEIAVQSLPVRVLRLIVLWSASSGGISLSRHERLLGELAAAYGASFAARVLFVLQTCGFIRWTQTPSLFAPAELNVNLLTASLNSLLNGSAAARTEEEAKYRLKKSQNAHWVNPFGDEKVSSESEEASRLPLPMLSLGVIAALGETTKSEQELYYSWQYVRARLRLFVDPLDPEEGTAESQLEKGKEKETERLKHQKNPQEVKRNSHGHTNSGRDGNAIEKESLARITASLERSMAGCFAGYVPLSVRLVECAINGNGWSSLMSTSRFSRILPIGHSLTSVEIQNEEKKEKESMERNESGHKYIVVMVGGITRSELSALRWLSRKLQAKERSVESTGSSLLVLTTSIVSGDSILHEMLLDDDTTMR</sequence>
<dbReference type="GO" id="GO:0016192">
    <property type="term" value="P:vesicle-mediated transport"/>
    <property type="evidence" value="ECO:0007669"/>
    <property type="project" value="InterPro"/>
</dbReference>
<accession>A0A7S0ZAG9</accession>
<comment type="similarity">
    <text evidence="1">Belongs to the STXBP/unc-18/SEC1 family.</text>
</comment>